<dbReference type="Proteomes" id="UP000308600">
    <property type="component" value="Unassembled WGS sequence"/>
</dbReference>
<evidence type="ECO:0000313" key="2">
    <source>
        <dbReference type="Proteomes" id="UP000308600"/>
    </source>
</evidence>
<name>A0ACD3B7Y4_9AGAR</name>
<organism evidence="1 2">
    <name type="scientific">Pluteus cervinus</name>
    <dbReference type="NCBI Taxonomy" id="181527"/>
    <lineage>
        <taxon>Eukaryota</taxon>
        <taxon>Fungi</taxon>
        <taxon>Dikarya</taxon>
        <taxon>Basidiomycota</taxon>
        <taxon>Agaricomycotina</taxon>
        <taxon>Agaricomycetes</taxon>
        <taxon>Agaricomycetidae</taxon>
        <taxon>Agaricales</taxon>
        <taxon>Pluteineae</taxon>
        <taxon>Pluteaceae</taxon>
        <taxon>Pluteus</taxon>
    </lineage>
</organism>
<accession>A0ACD3B7Y4</accession>
<proteinExistence type="predicted"/>
<sequence length="1547" mass="171487">MNINLGADMNINELNVHAPGGIFTLNQSAPTQNMPKLELTLTGISLEFRDDNLSACHMIQIWHVINNQHSLSHIFEQWAQGSRGQAQWNVTLREPIDRVLWLTLSRKQVPTGERVIGGFYISLSNIIITCLNNSVEKALVFSSPMNSIKNSLHRILGQVVPGSSLAAILAETEQLVNLLIQMEPSQTVPNLVEQAQKSVQLDKLYAKSISKLLLFLNSLSTTVVEVQDMRLQPEVIKNGIFRISSTVEETLLMFLQNSDSIIPDHSPSVDVMLSRASDIKTDLDIALGLAKDRVFKNLEKLKPVEVSPGTICLENTRVVVLNELLVWAQSGPNTEAIFWLYGLAGTGKSTIAATFVQWLQSHRMLGAFFTCKRGHKALSSPLHMLQTICYGLSHVHKPYGRLVAQAIEDDPYFGSGTATVSTFFQQFFEIPFRSSSSIFENQVLFIVIDALDECGTVNERLELVQCLTRLKTPSSWLKVLITRRANDEFQRALLVCSKLYPILPSNSHKDIETFVRFKCSDFGFKDSDIQGLVKAAAGLFIWADTACNYLANRFDKENALKAILKLVPTSTSPYVHLYQLYETILCEAIPDNAENNELFHRVLGAILLAVKPLTQDSIMTMIEQSNISRRAIESVVKQLHAVLQCSDDGKITVIHLSFSEYLLEHYCSNRFRIDTKQQHFNLVEHCIQILSTQLKFNICGFESSHILNSQIEDLESRIKTSIQIELQYASVYWVHHYLECYELHEKELDEQLYQLLHGWKALYWMEVIGLLDQVFYVLKEISSAELVIKETKLQRLVKDISQIIDRYKVPIQEATPHLYISVLLFLPEKCALLDAIDMDKRSIADLRHGRLSEWNSDVMVLEGHNGVVCCVALSPTGRHIVSGSGDNTIRIWDASAGQPVMNPLKGHSQSVNSVAYSPNGRHIVSGSCDATIRIWDATTGQPVMDPLQGHSDSVNSVVYSPDSRHIISGSDDKTIRIWNANTGQPVMDPLKGHSNTVKSVAYSPDGRHIVSGSRDRTIRIWNASTGHPVMDPLQGHSDSVNSVAYSPDGRHIVSGSSNSTTRIWNATCTGQPVRDLLKGHSVFSVAYSANGRHIVGTEMWSCALIIWDAITGQQILHPFKGHKGQVTSAVYSPDGKHVISGSYDTTVRIWNTTAWQPDKDPLKGHTYAINSVAYSPDGRQVVSGSVDNTVRVWDAITGQPILNPIYAYDDPITSVAYSPNGMYIVSGSYKRVWIWNAATGQPVMERNHMTGHSIAYSPDTYFGSYTGVVSGDLFGIEQNSLRPVLRKFGSSNSVAYSPDGLHIVSGFDNTITIWNATTGQPVIDPIKGHSNTVEYIVYSSDGRHIVSGSNDYTIMVWDATSGQPVLGPLLGHRHFVTSVAFSPDGQHIVSGSIDKTVRVWNAATGQPVMNPLEGHSDFITSVVYSPDGRHIVSGAEDATIRIWDAGTGQPVMNPLKGHLSAVNSVAYSPDGRHIVSGSADLSVRIWDSPLKAVGTLIPLLLLMHTTSLQASTFYLMDMHWTHPHNIPPAFLVLATSMLAVLIFCLCL</sequence>
<gene>
    <name evidence="1" type="ORF">BDN72DRAFT_955979</name>
</gene>
<reference evidence="1 2" key="1">
    <citation type="journal article" date="2019" name="Nat. Ecol. Evol.">
        <title>Megaphylogeny resolves global patterns of mushroom evolution.</title>
        <authorList>
            <person name="Varga T."/>
            <person name="Krizsan K."/>
            <person name="Foldi C."/>
            <person name="Dima B."/>
            <person name="Sanchez-Garcia M."/>
            <person name="Sanchez-Ramirez S."/>
            <person name="Szollosi G.J."/>
            <person name="Szarkandi J.G."/>
            <person name="Papp V."/>
            <person name="Albert L."/>
            <person name="Andreopoulos W."/>
            <person name="Angelini C."/>
            <person name="Antonin V."/>
            <person name="Barry K.W."/>
            <person name="Bougher N.L."/>
            <person name="Buchanan P."/>
            <person name="Buyck B."/>
            <person name="Bense V."/>
            <person name="Catcheside P."/>
            <person name="Chovatia M."/>
            <person name="Cooper J."/>
            <person name="Damon W."/>
            <person name="Desjardin D."/>
            <person name="Finy P."/>
            <person name="Geml J."/>
            <person name="Haridas S."/>
            <person name="Hughes K."/>
            <person name="Justo A."/>
            <person name="Karasinski D."/>
            <person name="Kautmanova I."/>
            <person name="Kiss B."/>
            <person name="Kocsube S."/>
            <person name="Kotiranta H."/>
            <person name="LaButti K.M."/>
            <person name="Lechner B.E."/>
            <person name="Liimatainen K."/>
            <person name="Lipzen A."/>
            <person name="Lukacs Z."/>
            <person name="Mihaltcheva S."/>
            <person name="Morgado L.N."/>
            <person name="Niskanen T."/>
            <person name="Noordeloos M.E."/>
            <person name="Ohm R.A."/>
            <person name="Ortiz-Santana B."/>
            <person name="Ovrebo C."/>
            <person name="Racz N."/>
            <person name="Riley R."/>
            <person name="Savchenko A."/>
            <person name="Shiryaev A."/>
            <person name="Soop K."/>
            <person name="Spirin V."/>
            <person name="Szebenyi C."/>
            <person name="Tomsovsky M."/>
            <person name="Tulloss R.E."/>
            <person name="Uehling J."/>
            <person name="Grigoriev I.V."/>
            <person name="Vagvolgyi C."/>
            <person name="Papp T."/>
            <person name="Martin F.M."/>
            <person name="Miettinen O."/>
            <person name="Hibbett D.S."/>
            <person name="Nagy L.G."/>
        </authorList>
    </citation>
    <scope>NUCLEOTIDE SEQUENCE [LARGE SCALE GENOMIC DNA]</scope>
    <source>
        <strain evidence="1 2">NL-1719</strain>
    </source>
</reference>
<dbReference type="EMBL" id="ML208270">
    <property type="protein sequence ID" value="TFK74124.1"/>
    <property type="molecule type" value="Genomic_DNA"/>
</dbReference>
<evidence type="ECO:0000313" key="1">
    <source>
        <dbReference type="EMBL" id="TFK74124.1"/>
    </source>
</evidence>
<protein>
    <submittedName>
        <fullName evidence="1">WD40 repeat-like protein</fullName>
    </submittedName>
</protein>
<keyword evidence="2" id="KW-1185">Reference proteome</keyword>